<evidence type="ECO:0000259" key="5">
    <source>
        <dbReference type="SMART" id="SM00653"/>
    </source>
</evidence>
<reference evidence="6 7" key="1">
    <citation type="journal article" date="2016" name="Mol. Biol. Evol.">
        <title>Comparative Genomics of Early-Diverging Mushroom-Forming Fungi Provides Insights into the Origins of Lignocellulose Decay Capabilities.</title>
        <authorList>
            <person name="Nagy L.G."/>
            <person name="Riley R."/>
            <person name="Tritt A."/>
            <person name="Adam C."/>
            <person name="Daum C."/>
            <person name="Floudas D."/>
            <person name="Sun H."/>
            <person name="Yadav J.S."/>
            <person name="Pangilinan J."/>
            <person name="Larsson K.H."/>
            <person name="Matsuura K."/>
            <person name="Barry K."/>
            <person name="Labutti K."/>
            <person name="Kuo R."/>
            <person name="Ohm R.A."/>
            <person name="Bhattacharya S.S."/>
            <person name="Shirouzu T."/>
            <person name="Yoshinaga Y."/>
            <person name="Martin F.M."/>
            <person name="Grigoriev I.V."/>
            <person name="Hibbett D.S."/>
        </authorList>
    </citation>
    <scope>NUCLEOTIDE SEQUENCE [LARGE SCALE GENOMIC DNA]</scope>
    <source>
        <strain evidence="6 7">TUFC12733</strain>
    </source>
</reference>
<dbReference type="GO" id="GO:0003729">
    <property type="term" value="F:mRNA binding"/>
    <property type="evidence" value="ECO:0007669"/>
    <property type="project" value="TreeGrafter"/>
</dbReference>
<dbReference type="Pfam" id="PF01873">
    <property type="entry name" value="eIF-5_eIF-2B"/>
    <property type="match status" value="1"/>
</dbReference>
<dbReference type="SUPFAM" id="SSF100966">
    <property type="entry name" value="Translation initiation factor 2 beta, aIF2beta, N-terminal domain"/>
    <property type="match status" value="1"/>
</dbReference>
<gene>
    <name evidence="6" type="ORF">CALVIDRAFT_544573</name>
</gene>
<proteinExistence type="inferred from homology"/>
<feature type="region of interest" description="Disordered" evidence="4">
    <location>
        <begin position="199"/>
        <end position="250"/>
    </location>
</feature>
<dbReference type="OrthoDB" id="10255414at2759"/>
<feature type="domain" description="Translation initiation factor IF2/IF5" evidence="5">
    <location>
        <begin position="284"/>
        <end position="393"/>
    </location>
</feature>
<feature type="region of interest" description="Disordered" evidence="4">
    <location>
        <begin position="1"/>
        <end position="132"/>
    </location>
</feature>
<dbReference type="SMART" id="SM00653">
    <property type="entry name" value="eIF2B_5"/>
    <property type="match status" value="1"/>
</dbReference>
<evidence type="ECO:0000313" key="6">
    <source>
        <dbReference type="EMBL" id="KZO99130.1"/>
    </source>
</evidence>
<dbReference type="FunFam" id="3.30.30.170:FF:000001">
    <property type="entry name" value="Eukaryotic translation initiation factor 2 subunit"/>
    <property type="match status" value="1"/>
</dbReference>
<evidence type="ECO:0000313" key="7">
    <source>
        <dbReference type="Proteomes" id="UP000076738"/>
    </source>
</evidence>
<dbReference type="PANTHER" id="PTHR23001">
    <property type="entry name" value="EUKARYOTIC TRANSLATION INITIATION FACTOR"/>
    <property type="match status" value="1"/>
</dbReference>
<dbReference type="Proteomes" id="UP000076738">
    <property type="component" value="Unassembled WGS sequence"/>
</dbReference>
<dbReference type="InterPro" id="IPR002735">
    <property type="entry name" value="Transl_init_fac_IF2/IF5_dom"/>
</dbReference>
<keyword evidence="7" id="KW-1185">Reference proteome</keyword>
<dbReference type="EMBL" id="KV417273">
    <property type="protein sequence ID" value="KZO99130.1"/>
    <property type="molecule type" value="Genomic_DNA"/>
</dbReference>
<dbReference type="PANTHER" id="PTHR23001:SF3">
    <property type="entry name" value="EUKARYOTIC TRANSLATION INITIATION FACTOR 2 SUBUNIT 2"/>
    <property type="match status" value="1"/>
</dbReference>
<dbReference type="GO" id="GO:0005850">
    <property type="term" value="C:eukaryotic translation initiation factor 2 complex"/>
    <property type="evidence" value="ECO:0007669"/>
    <property type="project" value="TreeGrafter"/>
</dbReference>
<evidence type="ECO:0000256" key="2">
    <source>
        <dbReference type="ARBA" id="ARBA00022540"/>
    </source>
</evidence>
<feature type="region of interest" description="Disordered" evidence="4">
    <location>
        <begin position="145"/>
        <end position="179"/>
    </location>
</feature>
<evidence type="ECO:0000256" key="4">
    <source>
        <dbReference type="SAM" id="MobiDB-lite"/>
    </source>
</evidence>
<evidence type="ECO:0000256" key="3">
    <source>
        <dbReference type="ARBA" id="ARBA00022917"/>
    </source>
</evidence>
<dbReference type="GO" id="GO:0031369">
    <property type="term" value="F:translation initiation factor binding"/>
    <property type="evidence" value="ECO:0007669"/>
    <property type="project" value="TreeGrafter"/>
</dbReference>
<feature type="compositionally biased region" description="Acidic residues" evidence="4">
    <location>
        <begin position="218"/>
        <end position="235"/>
    </location>
</feature>
<dbReference type="SUPFAM" id="SSF75689">
    <property type="entry name" value="Zinc-binding domain of translation initiation factor 2 beta"/>
    <property type="match status" value="1"/>
</dbReference>
<dbReference type="InterPro" id="IPR016190">
    <property type="entry name" value="Transl_init_fac_IF2/IF5_Zn-bd"/>
</dbReference>
<evidence type="ECO:0000256" key="1">
    <source>
        <dbReference type="ARBA" id="ARBA00010397"/>
    </source>
</evidence>
<organism evidence="6 7">
    <name type="scientific">Calocera viscosa (strain TUFC12733)</name>
    <dbReference type="NCBI Taxonomy" id="1330018"/>
    <lineage>
        <taxon>Eukaryota</taxon>
        <taxon>Fungi</taxon>
        <taxon>Dikarya</taxon>
        <taxon>Basidiomycota</taxon>
        <taxon>Agaricomycotina</taxon>
        <taxon>Dacrymycetes</taxon>
        <taxon>Dacrymycetales</taxon>
        <taxon>Dacrymycetaceae</taxon>
        <taxon>Calocera</taxon>
    </lineage>
</organism>
<dbReference type="InterPro" id="IPR016189">
    <property type="entry name" value="Transl_init_fac_IF2/IF5_N"/>
</dbReference>
<comment type="similarity">
    <text evidence="1">Belongs to the eIF-2-beta/eIF-5 family.</text>
</comment>
<sequence length="417" mass="46608">MASEEPLFDPSIKKKKKPKVSFSEDPLGADADDLEPTHAPIKEADETPTGEETNMFDGMKKKKKKKVSIEGVRPLLRRMRSCADSTSQGEEPAEEVNLDDMFEGMKKKKKKKDMPMELEASPIPEAAEVDLNGEDGEEVFAGLKKKKAKKAIPDDLGDGDAAPATDGANGAAAEDDFDFSDLKKKKKKAKKALDMEAFERELEEANAADRKSKKPKTEEDDEEEGDEDDDVDLGDDPFAHDHEVDAGEGDEKWLNTDRDYTYDELLDRFYRVLRQNNPELAGGKRRHTVPPPSVMREGNKRTIFANIVDIAKRIHRSPDHVISFLFAELGTTGSVDGSSRLVIKGRFQQKQLENVLRRYIVEYVTCKTCKSPDTLLEKENRIFFVQCESCGSRRSVSAVKTGFQAQVGKRSKTKAAT</sequence>
<keyword evidence="2" id="KW-0396">Initiation factor</keyword>
<feature type="compositionally biased region" description="Acidic residues" evidence="4">
    <location>
        <begin position="91"/>
        <end position="102"/>
    </location>
</feature>
<accession>A0A167PUE5</accession>
<feature type="compositionally biased region" description="Low complexity" evidence="4">
    <location>
        <begin position="159"/>
        <end position="172"/>
    </location>
</feature>
<feature type="compositionally biased region" description="Basic and acidic residues" evidence="4">
    <location>
        <begin position="237"/>
        <end position="250"/>
    </location>
</feature>
<dbReference type="GO" id="GO:0003743">
    <property type="term" value="F:translation initiation factor activity"/>
    <property type="evidence" value="ECO:0007669"/>
    <property type="project" value="UniProtKB-KW"/>
</dbReference>
<dbReference type="AlphaFoldDB" id="A0A167PUE5"/>
<dbReference type="InterPro" id="IPR045196">
    <property type="entry name" value="IF2/IF5"/>
</dbReference>
<keyword evidence="3" id="KW-0648">Protein biosynthesis</keyword>
<dbReference type="STRING" id="1330018.A0A167PUE5"/>
<name>A0A167PUE5_CALVF</name>
<dbReference type="GO" id="GO:0001731">
    <property type="term" value="P:formation of translation preinitiation complex"/>
    <property type="evidence" value="ECO:0007669"/>
    <property type="project" value="TreeGrafter"/>
</dbReference>
<protein>
    <recommendedName>
        <fullName evidence="5">Translation initiation factor IF2/IF5 domain-containing protein</fullName>
    </recommendedName>
</protein>
<dbReference type="Gene3D" id="3.30.30.170">
    <property type="match status" value="1"/>
</dbReference>
<dbReference type="NCBIfam" id="NF003067">
    <property type="entry name" value="PRK03988.1"/>
    <property type="match status" value="1"/>
</dbReference>